<sequence>MAPMQEWDGAFGLISGHSNRPIDLDNLDITFGKQDDIELKDVGLNIKWIAKLTQLPPFDRLASIQLAFDIAFDSSNMGPRRRTTISWPGPPADRVHADRDRLARCARESQPLSPLVVRPAMILRPTSSNTNPHPLCAKASTRSLQYSTYLRQRSRSAASPTAD</sequence>
<name>A0A1Y6M0X8_ZYMTR</name>
<evidence type="ECO:0000313" key="2">
    <source>
        <dbReference type="Proteomes" id="UP000215453"/>
    </source>
</evidence>
<evidence type="ECO:0000313" key="1">
    <source>
        <dbReference type="EMBL" id="SMY30252.1"/>
    </source>
</evidence>
<accession>A0A1Y6M0X8</accession>
<proteinExistence type="predicted"/>
<gene>
    <name evidence="1" type="ORF">ZT1A5_G11703</name>
</gene>
<organism evidence="1 2">
    <name type="scientific">Zymoseptoria tritici ST99CH_1A5</name>
    <dbReference type="NCBI Taxonomy" id="1276529"/>
    <lineage>
        <taxon>Eukaryota</taxon>
        <taxon>Fungi</taxon>
        <taxon>Dikarya</taxon>
        <taxon>Ascomycota</taxon>
        <taxon>Pezizomycotina</taxon>
        <taxon>Dothideomycetes</taxon>
        <taxon>Dothideomycetidae</taxon>
        <taxon>Mycosphaerellales</taxon>
        <taxon>Mycosphaerellaceae</taxon>
        <taxon>Zymoseptoria</taxon>
    </lineage>
</organism>
<dbReference type="AlphaFoldDB" id="A0A1Y6M0X8"/>
<dbReference type="EMBL" id="LT882691">
    <property type="protein sequence ID" value="SMY30252.1"/>
    <property type="molecule type" value="Genomic_DNA"/>
</dbReference>
<protein>
    <submittedName>
        <fullName evidence="1">Uncharacterized protein</fullName>
    </submittedName>
</protein>
<reference evidence="1 2" key="1">
    <citation type="submission" date="2016-10" db="EMBL/GenBank/DDBJ databases">
        <authorList>
            <person name="Varghese N."/>
        </authorList>
    </citation>
    <scope>NUCLEOTIDE SEQUENCE [LARGE SCALE GENOMIC DNA]</scope>
</reference>
<dbReference type="Proteomes" id="UP000215453">
    <property type="component" value="Chromosome 16"/>
</dbReference>